<keyword evidence="2" id="KW-1185">Reference proteome</keyword>
<accession>A0AAD7DUL0</accession>
<comment type="caution">
    <text evidence="1">The sequence shown here is derived from an EMBL/GenBank/DDBJ whole genome shotgun (WGS) entry which is preliminary data.</text>
</comment>
<protein>
    <submittedName>
        <fullName evidence="1">Uncharacterized protein</fullName>
    </submittedName>
</protein>
<proteinExistence type="predicted"/>
<dbReference type="AlphaFoldDB" id="A0AAD7DUL0"/>
<dbReference type="EMBL" id="JARKIE010000023">
    <property type="protein sequence ID" value="KAJ7699295.1"/>
    <property type="molecule type" value="Genomic_DNA"/>
</dbReference>
<name>A0AAD7DUL0_MYCRO</name>
<reference evidence="1" key="1">
    <citation type="submission" date="2023-03" db="EMBL/GenBank/DDBJ databases">
        <title>Massive genome expansion in bonnet fungi (Mycena s.s.) driven by repeated elements and novel gene families across ecological guilds.</title>
        <authorList>
            <consortium name="Lawrence Berkeley National Laboratory"/>
            <person name="Harder C.B."/>
            <person name="Miyauchi S."/>
            <person name="Viragh M."/>
            <person name="Kuo A."/>
            <person name="Thoen E."/>
            <person name="Andreopoulos B."/>
            <person name="Lu D."/>
            <person name="Skrede I."/>
            <person name="Drula E."/>
            <person name="Henrissat B."/>
            <person name="Morin E."/>
            <person name="Kohler A."/>
            <person name="Barry K."/>
            <person name="LaButti K."/>
            <person name="Morin E."/>
            <person name="Salamov A."/>
            <person name="Lipzen A."/>
            <person name="Mereny Z."/>
            <person name="Hegedus B."/>
            <person name="Baldrian P."/>
            <person name="Stursova M."/>
            <person name="Weitz H."/>
            <person name="Taylor A."/>
            <person name="Grigoriev I.V."/>
            <person name="Nagy L.G."/>
            <person name="Martin F."/>
            <person name="Kauserud H."/>
        </authorList>
    </citation>
    <scope>NUCLEOTIDE SEQUENCE</scope>
    <source>
        <strain evidence="1">CBHHK067</strain>
    </source>
</reference>
<sequence length="433" mass="48883">MVSILSAALEVHLAELGFSSEATAWVSMTVHILHHVHTSTCGINGKPFKKEASRHGPAVGCHFRRSRSHLMCRPVLDQISGHKFESDSQTFDEAEYKVVGSSEAFFTLAAAFSAAGQHREAFNASKIWAGLSFALTWNYINFLHSQLSTMAEKGIPSLSMLADSMLLCPNLTRIYPNKLATHFLGFLQAYVYLCQQSTILGPDTFQKIKPRVVLFGSNQLRSSSSFCLREVPCWTHFMANIFHVGQHHVQITLFPFIRTMFNFMHFEQAILGLDKAVTCLTTGPSVDMKHRWTLQFIHGIFRFVSHSNQGRLLQMKLKLTGHVRTLLELFRVTKPAQTASVEVLHRFYWTFRLVGLLDNALAAIDITRECLHGSRTAENRNGVNHLRLRYWVTCQVFVLWDMGRVNEAVDAAQEAKAMLAVPVYENPNLPDMA</sequence>
<dbReference type="Proteomes" id="UP001221757">
    <property type="component" value="Unassembled WGS sequence"/>
</dbReference>
<organism evidence="1 2">
    <name type="scientific">Mycena rosella</name>
    <name type="common">Pink bonnet</name>
    <name type="synonym">Agaricus rosellus</name>
    <dbReference type="NCBI Taxonomy" id="1033263"/>
    <lineage>
        <taxon>Eukaryota</taxon>
        <taxon>Fungi</taxon>
        <taxon>Dikarya</taxon>
        <taxon>Basidiomycota</taxon>
        <taxon>Agaricomycotina</taxon>
        <taxon>Agaricomycetes</taxon>
        <taxon>Agaricomycetidae</taxon>
        <taxon>Agaricales</taxon>
        <taxon>Marasmiineae</taxon>
        <taxon>Mycenaceae</taxon>
        <taxon>Mycena</taxon>
    </lineage>
</organism>
<evidence type="ECO:0000313" key="1">
    <source>
        <dbReference type="EMBL" id="KAJ7699295.1"/>
    </source>
</evidence>
<evidence type="ECO:0000313" key="2">
    <source>
        <dbReference type="Proteomes" id="UP001221757"/>
    </source>
</evidence>
<gene>
    <name evidence="1" type="ORF">B0H17DRAFT_1129357</name>
</gene>